<gene>
    <name evidence="1" type="ORF">SSLN_LOCUS7319</name>
</gene>
<keyword evidence="2" id="KW-1185">Reference proteome</keyword>
<evidence type="ECO:0000313" key="3">
    <source>
        <dbReference type="WBParaSite" id="SSLN_0000758201-mRNA-1"/>
    </source>
</evidence>
<name>A0A183SSX1_SCHSO</name>
<reference evidence="1 2" key="2">
    <citation type="submission" date="2018-11" db="EMBL/GenBank/DDBJ databases">
        <authorList>
            <consortium name="Pathogen Informatics"/>
        </authorList>
    </citation>
    <scope>NUCLEOTIDE SEQUENCE [LARGE SCALE GENOMIC DNA]</scope>
    <source>
        <strain evidence="1 2">NST_G2</strain>
    </source>
</reference>
<evidence type="ECO:0000313" key="1">
    <source>
        <dbReference type="EMBL" id="VDL93704.1"/>
    </source>
</evidence>
<organism evidence="3">
    <name type="scientific">Schistocephalus solidus</name>
    <name type="common">Tapeworm</name>
    <dbReference type="NCBI Taxonomy" id="70667"/>
    <lineage>
        <taxon>Eukaryota</taxon>
        <taxon>Metazoa</taxon>
        <taxon>Spiralia</taxon>
        <taxon>Lophotrochozoa</taxon>
        <taxon>Platyhelminthes</taxon>
        <taxon>Cestoda</taxon>
        <taxon>Eucestoda</taxon>
        <taxon>Diphyllobothriidea</taxon>
        <taxon>Diphyllobothriidae</taxon>
        <taxon>Schistocephalus</taxon>
    </lineage>
</organism>
<protein>
    <submittedName>
        <fullName evidence="3">Transposase</fullName>
    </submittedName>
</protein>
<dbReference type="Proteomes" id="UP000275846">
    <property type="component" value="Unassembled WGS sequence"/>
</dbReference>
<dbReference type="WBParaSite" id="SSLN_0000758201-mRNA-1">
    <property type="protein sequence ID" value="SSLN_0000758201-mRNA-1"/>
    <property type="gene ID" value="SSLN_0000758201"/>
</dbReference>
<dbReference type="EMBL" id="UYSU01034087">
    <property type="protein sequence ID" value="VDL93704.1"/>
    <property type="molecule type" value="Genomic_DNA"/>
</dbReference>
<dbReference type="AlphaFoldDB" id="A0A183SSX1"/>
<sequence>MRPERRGGNVRDAADAAVTTARWVLMQLPMRGAEGIAAATHARHARSAAVADGSPACCRRSISTTYLTPLGCIPAARERPWGAR</sequence>
<evidence type="ECO:0000313" key="2">
    <source>
        <dbReference type="Proteomes" id="UP000275846"/>
    </source>
</evidence>
<proteinExistence type="predicted"/>
<accession>A0A183SSX1</accession>
<reference evidence="3" key="1">
    <citation type="submission" date="2016-06" db="UniProtKB">
        <authorList>
            <consortium name="WormBaseParasite"/>
        </authorList>
    </citation>
    <scope>IDENTIFICATION</scope>
</reference>